<dbReference type="InterPro" id="IPR050810">
    <property type="entry name" value="Bact_Secretion_Sys_Channel"/>
</dbReference>
<keyword evidence="2 3" id="KW-0732">Signal</keyword>
<feature type="region of interest" description="Disordered" evidence="5">
    <location>
        <begin position="244"/>
        <end position="266"/>
    </location>
</feature>
<dbReference type="RefSeq" id="WP_066858191.1">
    <property type="nucleotide sequence ID" value="NZ_JXMS01000034.1"/>
</dbReference>
<comment type="subunit">
    <text evidence="3">The core secretion machinery of the T3SS is composed of approximately 20 different proteins, including cytoplasmic components, a base, an export apparatus and a needle. This subunit is part of the base, which anchors the injectisome in the bacterial cell envelope. Forms a stable homooligomeric complex.</text>
</comment>
<dbReference type="GO" id="GO:0030257">
    <property type="term" value="C:type III protein secretion system complex"/>
    <property type="evidence" value="ECO:0007669"/>
    <property type="project" value="UniProtKB-UniRule"/>
</dbReference>
<accession>A0A1B7X981</accession>
<dbReference type="PATRIC" id="fig|1560234.3.peg.2304"/>
<dbReference type="Gene3D" id="3.55.50.30">
    <property type="match status" value="1"/>
</dbReference>
<dbReference type="PANTHER" id="PTHR30332:SF5">
    <property type="entry name" value="SPI-1 TYPE 3 SECRETION SYSTEM SECRETIN"/>
    <property type="match status" value="1"/>
</dbReference>
<dbReference type="GO" id="GO:0015627">
    <property type="term" value="C:type II protein secretion system complex"/>
    <property type="evidence" value="ECO:0007669"/>
    <property type="project" value="TreeGrafter"/>
</dbReference>
<feature type="domain" description="NolW-like" evidence="7">
    <location>
        <begin position="180"/>
        <end position="310"/>
    </location>
</feature>
<dbReference type="InterPro" id="IPR038591">
    <property type="entry name" value="NolW-like_sf"/>
</dbReference>
<dbReference type="InterPro" id="IPR005644">
    <property type="entry name" value="NolW-like"/>
</dbReference>
<gene>
    <name evidence="3" type="primary">sctC</name>
    <name evidence="8" type="ORF">SP90_15105</name>
</gene>
<evidence type="ECO:0000256" key="3">
    <source>
        <dbReference type="HAMAP-Rule" id="MF_02219"/>
    </source>
</evidence>
<evidence type="ECO:0000256" key="4">
    <source>
        <dbReference type="RuleBase" id="RU004004"/>
    </source>
</evidence>
<dbReference type="EMBL" id="JXMS01000034">
    <property type="protein sequence ID" value="OBQ45943.1"/>
    <property type="molecule type" value="Genomic_DNA"/>
</dbReference>
<keyword evidence="3" id="KW-0653">Protein transport</keyword>
<dbReference type="Proteomes" id="UP000091979">
    <property type="component" value="Unassembled WGS sequence"/>
</dbReference>
<name>A0A1B7X981_9BACT</name>
<keyword evidence="9" id="KW-1185">Reference proteome</keyword>
<evidence type="ECO:0000256" key="2">
    <source>
        <dbReference type="ARBA" id="ARBA00022729"/>
    </source>
</evidence>
<dbReference type="HAMAP" id="MF_02219">
    <property type="entry name" value="Type_III_secretin"/>
    <property type="match status" value="1"/>
</dbReference>
<evidence type="ECO:0000256" key="1">
    <source>
        <dbReference type="ARBA" id="ARBA00004442"/>
    </source>
</evidence>
<comment type="similarity">
    <text evidence="3">Belongs to the bacterial secretin family. T3SS SctC subfamily.</text>
</comment>
<keyword evidence="3 4" id="KW-0813">Transport</keyword>
<dbReference type="PANTHER" id="PTHR30332">
    <property type="entry name" value="PROBABLE GENERAL SECRETION PATHWAY PROTEIN D"/>
    <property type="match status" value="1"/>
</dbReference>
<dbReference type="Pfam" id="PF00263">
    <property type="entry name" value="Secretin"/>
    <property type="match status" value="1"/>
</dbReference>
<comment type="subcellular location">
    <subcellularLocation>
        <location evidence="1 3 4">Cell outer membrane</location>
    </subcellularLocation>
</comment>
<keyword evidence="3" id="KW-0811">Translocation</keyword>
<comment type="caution">
    <text evidence="8">The sequence shown here is derived from an EMBL/GenBank/DDBJ whole genome shotgun (WGS) entry which is preliminary data.</text>
</comment>
<keyword evidence="3" id="KW-0998">Cell outer membrane</keyword>
<feature type="compositionally biased region" description="Low complexity" evidence="5">
    <location>
        <begin position="249"/>
        <end position="264"/>
    </location>
</feature>
<dbReference type="PRINTS" id="PR01337">
    <property type="entry name" value="TYPE3OMGPROT"/>
</dbReference>
<keyword evidence="3" id="KW-0472">Membrane</keyword>
<dbReference type="Gene3D" id="3.30.1370.120">
    <property type="match status" value="1"/>
</dbReference>
<dbReference type="Pfam" id="PF03958">
    <property type="entry name" value="Secretin_N"/>
    <property type="match status" value="1"/>
</dbReference>
<dbReference type="STRING" id="1560234.SP90_15105"/>
<reference evidence="8 9" key="1">
    <citation type="submission" date="2015-01" db="EMBL/GenBank/DDBJ databases">
        <title>Desulfovibrio sp. JC271 draft genome sequence.</title>
        <authorList>
            <person name="Shivani Y."/>
            <person name="Subhash Y."/>
            <person name="Sasikala C."/>
            <person name="Ramana C.V."/>
        </authorList>
    </citation>
    <scope>NUCLEOTIDE SEQUENCE [LARGE SCALE GENOMIC DNA]</scope>
    <source>
        <strain evidence="8 9">JC271</strain>
    </source>
</reference>
<evidence type="ECO:0000259" key="7">
    <source>
        <dbReference type="Pfam" id="PF03958"/>
    </source>
</evidence>
<comment type="function">
    <text evidence="3">Component of the type III secretion system (T3SS), also called injectisome, which is used to inject bacterial effector proteins into eukaryotic host cells. Forms a ring-shaped multimeric structure with an apparent central pore in the outer membrane.</text>
</comment>
<dbReference type="InterPro" id="IPR003522">
    <property type="entry name" value="T3SS_OM_pore_YscC"/>
</dbReference>
<evidence type="ECO:0000256" key="5">
    <source>
        <dbReference type="SAM" id="MobiDB-lite"/>
    </source>
</evidence>
<proteinExistence type="inferred from homology"/>
<dbReference type="GO" id="GO:0009279">
    <property type="term" value="C:cell outer membrane"/>
    <property type="evidence" value="ECO:0007669"/>
    <property type="project" value="UniProtKB-SubCell"/>
</dbReference>
<evidence type="ECO:0000313" key="9">
    <source>
        <dbReference type="Proteomes" id="UP000091979"/>
    </source>
</evidence>
<evidence type="ECO:0000259" key="6">
    <source>
        <dbReference type="Pfam" id="PF00263"/>
    </source>
</evidence>
<feature type="domain" description="Type II/III secretion system secretin-like" evidence="6">
    <location>
        <begin position="376"/>
        <end position="541"/>
    </location>
</feature>
<organism evidence="8 9">
    <name type="scientific">Halodesulfovibrio spirochaetisodalis</name>
    <dbReference type="NCBI Taxonomy" id="1560234"/>
    <lineage>
        <taxon>Bacteria</taxon>
        <taxon>Pseudomonadati</taxon>
        <taxon>Thermodesulfobacteriota</taxon>
        <taxon>Desulfovibrionia</taxon>
        <taxon>Desulfovibrionales</taxon>
        <taxon>Desulfovibrionaceae</taxon>
        <taxon>Halodesulfovibrio</taxon>
    </lineage>
</organism>
<dbReference type="InterPro" id="IPR004846">
    <property type="entry name" value="T2SS/T3SS_dom"/>
</dbReference>
<evidence type="ECO:0000313" key="8">
    <source>
        <dbReference type="EMBL" id="OBQ45943.1"/>
    </source>
</evidence>
<dbReference type="AlphaFoldDB" id="A0A1B7X981"/>
<protein>
    <recommendedName>
        <fullName evidence="3">Type 3 secretion system secretin</fullName>
        <shortName evidence="3">T3SS secretin</shortName>
    </recommendedName>
</protein>
<dbReference type="NCBIfam" id="TIGR02516">
    <property type="entry name" value="type_III_yscC"/>
    <property type="match status" value="1"/>
</dbReference>
<dbReference type="GO" id="GO:0030254">
    <property type="term" value="P:protein secretion by the type III secretion system"/>
    <property type="evidence" value="ECO:0007669"/>
    <property type="project" value="UniProtKB-UniRule"/>
</dbReference>
<sequence length="622" mass="67570">MGCRLFLRSILCVILLLLPVTAFSSVFQEPFTRIVKGEDIQKTLTAFAREQGFSATLSPSVSGNIFGEFIEVRPEQFLDGITAAYNILWYVYNSKIYFYTQDDLISERIVVRKGMLPAGQGIVAPLKSFLEENTFFSLYIRPTLSPAADSIFITAPKEYIDDLRFALDNAARNAQERTVVRVFKLRHIWADDFTINTNKGSTVIPGAASILRSMASGDSSQAKVRTIDNSSTVAPLLGQGLNTGAKDVAPGQQEAAKPQPQAKPDTAKTLAEKGIVITAEPRINAVIIRDYPTNMAMYSELIRSIDIPQRLVQIQAIIVDVNVDFSRELGVNWNITTAGDLALKGTTGFVPKMAGGMDFSTIFTSGKNKFMATVRALETTGDSRVLGQPSVLTMENMQATLENTQTFYVRVAGAYATDLYNVSSGTVLRVTPSIVEDPASKDVDGIRILVHVKDGQGNSSGQTTTVDKLPVVKETTINTQAVINPGQSLLLGGYYYETSQVQDSGIPGLKDIPYLNLLFGYQKTVVKRMQRLILISPTVIDLDKIKDQTKDIDKLGFEKKVKDTDVMVPPEQQKGVVRGGCARRGAKAKTSLPSSKELDGSGAMLGSSVSAVTVDAANSGTL</sequence>